<dbReference type="Proteomes" id="UP000291097">
    <property type="component" value="Unassembled WGS sequence"/>
</dbReference>
<dbReference type="InterPro" id="IPR055684">
    <property type="entry name" value="DUF7260"/>
</dbReference>
<evidence type="ECO:0000259" key="1">
    <source>
        <dbReference type="Pfam" id="PF23921"/>
    </source>
</evidence>
<dbReference type="Pfam" id="PF23921">
    <property type="entry name" value="DUF7260"/>
    <property type="match status" value="1"/>
</dbReference>
<evidence type="ECO:0000313" key="3">
    <source>
        <dbReference type="Proteomes" id="UP000291097"/>
    </source>
</evidence>
<dbReference type="OrthoDB" id="213880at2157"/>
<proteinExistence type="predicted"/>
<evidence type="ECO:0000313" key="2">
    <source>
        <dbReference type="EMBL" id="RZV12078.1"/>
    </source>
</evidence>
<comment type="caution">
    <text evidence="2">The sequence shown here is derived from an EMBL/GenBank/DDBJ whole genome shotgun (WGS) entry which is preliminary data.</text>
</comment>
<dbReference type="RefSeq" id="WP_130499389.1">
    <property type="nucleotide sequence ID" value="NZ_SHMP01000003.1"/>
</dbReference>
<name>A0A482YEM2_9EURY</name>
<sequence length="265" mass="28965">MTGATTAHRALECLAEEWETLADRDAALEAFADRVRAVPAAQPTAFQAQQAAAPMATQAIQGRGAAPSASDDHCASVRTAFDETIGRSSDNGCEDESRFEAMATTLTEDVAAALATDTGWTPPLKAAVLEAVSTSRRELAIRREIVRKERSTLETAITEINTIVGWLQATADESFLQCGFDDLRAKHERLETYQDRLETRLKRRQAQFAGSTARDEPSGPRYRSVIESIYASGPARYPLLSTATQLYGICGDCQRTVRAHLTRRV</sequence>
<gene>
    <name evidence="2" type="ORF">BDK88_0968</name>
</gene>
<accession>A0A482YEM2</accession>
<dbReference type="EMBL" id="SHMP01000003">
    <property type="protein sequence ID" value="RZV12078.1"/>
    <property type="molecule type" value="Genomic_DNA"/>
</dbReference>
<protein>
    <recommendedName>
        <fullName evidence="1">DUF7260 domain-containing protein</fullName>
    </recommendedName>
</protein>
<dbReference type="AlphaFoldDB" id="A0A482YEM2"/>
<organism evidence="2 3">
    <name type="scientific">Natrinema hispanicum</name>
    <dbReference type="NCBI Taxonomy" id="392421"/>
    <lineage>
        <taxon>Archaea</taxon>
        <taxon>Methanobacteriati</taxon>
        <taxon>Methanobacteriota</taxon>
        <taxon>Stenosarchaea group</taxon>
        <taxon>Halobacteria</taxon>
        <taxon>Halobacteriales</taxon>
        <taxon>Natrialbaceae</taxon>
        <taxon>Natrinema</taxon>
    </lineage>
</organism>
<reference evidence="2 3" key="1">
    <citation type="submission" date="2019-02" db="EMBL/GenBank/DDBJ databases">
        <title>Genomic Encyclopedia of Archaeal and Bacterial Type Strains, Phase II (KMG-II): from individual species to whole genera.</title>
        <authorList>
            <person name="Goeker M."/>
        </authorList>
    </citation>
    <scope>NUCLEOTIDE SEQUENCE [LARGE SCALE GENOMIC DNA]</scope>
    <source>
        <strain evidence="2 3">DSM 18328</strain>
    </source>
</reference>
<feature type="domain" description="DUF7260" evidence="1">
    <location>
        <begin position="6"/>
        <end position="254"/>
    </location>
</feature>